<name>A0A3S9XCI1_9GAMM</name>
<dbReference type="EMBL" id="CP029822">
    <property type="protein sequence ID" value="AZS50120.1"/>
    <property type="molecule type" value="Genomic_DNA"/>
</dbReference>
<keyword evidence="3 5" id="KW-0547">Nucleotide-binding</keyword>
<evidence type="ECO:0000256" key="3">
    <source>
        <dbReference type="ARBA" id="ARBA00022741"/>
    </source>
</evidence>
<keyword evidence="6" id="KW-0328">Glycosyltransferase</keyword>
<dbReference type="InterPro" id="IPR002736">
    <property type="entry name" value="CitG"/>
</dbReference>
<comment type="similarity">
    <text evidence="5">Belongs to the CitG/MdcB family.</text>
</comment>
<comment type="function">
    <text evidence="5">Involved in the formation of 2-(5''-phosphoribosyl)-3'-dephosphocoenzyme-A, the prosthetic group of the acyl-carrier protein of the malonate decarboxylase.</text>
</comment>
<gene>
    <name evidence="5" type="primary">mdcB</name>
    <name evidence="6" type="ORF">DM558_04715</name>
</gene>
<dbReference type="Proteomes" id="UP000273143">
    <property type="component" value="Chromosome"/>
</dbReference>
<evidence type="ECO:0000256" key="1">
    <source>
        <dbReference type="ARBA" id="ARBA00001210"/>
    </source>
</evidence>
<dbReference type="RefSeq" id="WP_127162263.1">
    <property type="nucleotide sequence ID" value="NZ_CP029822.1"/>
</dbReference>
<evidence type="ECO:0000256" key="4">
    <source>
        <dbReference type="ARBA" id="ARBA00022840"/>
    </source>
</evidence>
<dbReference type="PANTHER" id="PTHR30201">
    <property type="entry name" value="TRIPHOSPHORIBOSYL-DEPHOSPHO-COA SYNTHASE"/>
    <property type="match status" value="1"/>
</dbReference>
<dbReference type="Gene3D" id="1.10.4200.10">
    <property type="entry name" value="Triphosphoribosyl-dephospho-CoA protein"/>
    <property type="match status" value="2"/>
</dbReference>
<dbReference type="InterPro" id="IPR017555">
    <property type="entry name" value="TriPribosyl-deP-CoA_syn"/>
</dbReference>
<evidence type="ECO:0000256" key="2">
    <source>
        <dbReference type="ARBA" id="ARBA00022679"/>
    </source>
</evidence>
<keyword evidence="2 5" id="KW-0808">Transferase</keyword>
<evidence type="ECO:0000256" key="5">
    <source>
        <dbReference type="HAMAP-Rule" id="MF_01883"/>
    </source>
</evidence>
<organism evidence="6 7">
    <name type="scientific">Entomomonas moraniae</name>
    <dbReference type="NCBI Taxonomy" id="2213226"/>
    <lineage>
        <taxon>Bacteria</taxon>
        <taxon>Pseudomonadati</taxon>
        <taxon>Pseudomonadota</taxon>
        <taxon>Gammaproteobacteria</taxon>
        <taxon>Pseudomonadales</taxon>
        <taxon>Pseudomonadaceae</taxon>
        <taxon>Entomomonas</taxon>
    </lineage>
</organism>
<proteinExistence type="inferred from homology"/>
<dbReference type="NCBIfam" id="NF002315">
    <property type="entry name" value="PRK01237.1"/>
    <property type="match status" value="1"/>
</dbReference>
<dbReference type="NCBIfam" id="TIGR03132">
    <property type="entry name" value="malonate_mdcB"/>
    <property type="match status" value="1"/>
</dbReference>
<reference evidence="7" key="1">
    <citation type="submission" date="2018-06" db="EMBL/GenBank/DDBJ databases">
        <title>Complete genome of Pseudomonas insecticola strain QZS01.</title>
        <authorList>
            <person name="Wang J."/>
            <person name="Su Q."/>
        </authorList>
    </citation>
    <scope>NUCLEOTIDE SEQUENCE [LARGE SCALE GENOMIC DNA]</scope>
    <source>
        <strain evidence="7">QZS01</strain>
    </source>
</reference>
<dbReference type="AlphaFoldDB" id="A0A3S9XCI1"/>
<dbReference type="PANTHER" id="PTHR30201:SF2">
    <property type="entry name" value="2-(5''-TRIPHOSPHORIBOSYL)-3'-DEPHOSPHOCOENZYME-A SYNTHASE"/>
    <property type="match status" value="1"/>
</dbReference>
<dbReference type="GO" id="GO:0046917">
    <property type="term" value="F:triphosphoribosyl-dephospho-CoA synthase activity"/>
    <property type="evidence" value="ECO:0007669"/>
    <property type="project" value="UniProtKB-UniRule"/>
</dbReference>
<dbReference type="EC" id="2.4.2.52" evidence="5"/>
<dbReference type="HAMAP" id="MF_01883">
    <property type="entry name" value="MdcB"/>
    <property type="match status" value="1"/>
</dbReference>
<keyword evidence="4 5" id="KW-0067">ATP-binding</keyword>
<accession>A0A3S9XCI1</accession>
<sequence>MNTLANFSTKSAQDKAMQLANLATQALIDEARLSPKPGLVDRRSSGAHTDLTLNLMEESAYSLADAFYEMALRGWCSPINVVLRREIGRIGRDGEKQMMAVTGGINTHRGAIWSLGLIVTALACVDEVVSAEKIAKLVGDLANLPDVNAPKVFSKGLYASKKYCVPGAREEAQQGFPHIIKFGLPTLRESRKAGANESQAQINALLAIMSSLTDTCVLSRAGMSALKYVQQTSKAILAVGGVATEKGQALFGSLDKQMLVSNISPGGAADLLAATLLLDRTTVIQ</sequence>
<protein>
    <recommendedName>
        <fullName evidence="5">Probable 2-(5''-triphosphoribosyl)-3'-dephosphocoenzyme-A synthase</fullName>
        <shortName evidence="5">2-(5''-triphosphoribosyl)-3'-dephospho-CoA synthase</shortName>
        <ecNumber evidence="5">2.4.2.52</ecNumber>
    </recommendedName>
</protein>
<comment type="catalytic activity">
    <reaction evidence="1 5">
        <text>3'-dephospho-CoA + ATP = 2'-(5''-triphospho-alpha-D-ribosyl)-3'-dephospho-CoA + adenine</text>
        <dbReference type="Rhea" id="RHEA:15117"/>
        <dbReference type="ChEBI" id="CHEBI:16708"/>
        <dbReference type="ChEBI" id="CHEBI:30616"/>
        <dbReference type="ChEBI" id="CHEBI:57328"/>
        <dbReference type="ChEBI" id="CHEBI:61378"/>
        <dbReference type="EC" id="2.4.2.52"/>
    </reaction>
</comment>
<dbReference type="GO" id="GO:0005524">
    <property type="term" value="F:ATP binding"/>
    <property type="evidence" value="ECO:0007669"/>
    <property type="project" value="UniProtKB-KW"/>
</dbReference>
<keyword evidence="7" id="KW-1185">Reference proteome</keyword>
<evidence type="ECO:0000313" key="6">
    <source>
        <dbReference type="EMBL" id="AZS50120.1"/>
    </source>
</evidence>
<dbReference type="GO" id="GO:0051191">
    <property type="term" value="P:prosthetic group biosynthetic process"/>
    <property type="evidence" value="ECO:0007669"/>
    <property type="project" value="TreeGrafter"/>
</dbReference>
<dbReference type="Pfam" id="PF01874">
    <property type="entry name" value="CitG"/>
    <property type="match status" value="1"/>
</dbReference>
<dbReference type="GO" id="GO:0016757">
    <property type="term" value="F:glycosyltransferase activity"/>
    <property type="evidence" value="ECO:0007669"/>
    <property type="project" value="UniProtKB-KW"/>
</dbReference>
<evidence type="ECO:0000313" key="7">
    <source>
        <dbReference type="Proteomes" id="UP000273143"/>
    </source>
</evidence>
<dbReference type="KEGG" id="emo:DM558_04715"/>